<gene>
    <name evidence="1" type="ORF">VOI32_06120</name>
</gene>
<comment type="caution">
    <text evidence="1">The sequence shown here is derived from an EMBL/GenBank/DDBJ whole genome shotgun (WGS) entry which is preliminary data.</text>
</comment>
<dbReference type="RefSeq" id="WP_176956912.1">
    <property type="nucleotide sequence ID" value="NZ_CP015958.1"/>
</dbReference>
<protein>
    <submittedName>
        <fullName evidence="1">DUF2946 domain-containing protein</fullName>
    </submittedName>
</protein>
<evidence type="ECO:0000313" key="2">
    <source>
        <dbReference type="Proteomes" id="UP001462961"/>
    </source>
</evidence>
<sequence length="119" mass="12602">MTSRARKHRAAWLGLIAMWLIVFVPLVSQLVALAEASEPFAVNCSAIGEESPSHHATNESLSACGYCDLIAQQAFAVPPAPPAEAATVLLATVATLAHPLFITIRDYPSGRPRDPPALS</sequence>
<dbReference type="InterPro" id="IPR021333">
    <property type="entry name" value="DUF2946"/>
</dbReference>
<dbReference type="Proteomes" id="UP001462961">
    <property type="component" value="Unassembled WGS sequence"/>
</dbReference>
<name>A0ABV0DRC8_9BURK</name>
<proteinExistence type="predicted"/>
<dbReference type="EMBL" id="JAYLVJ010000005">
    <property type="protein sequence ID" value="MEO1753497.1"/>
    <property type="molecule type" value="Genomic_DNA"/>
</dbReference>
<keyword evidence="2" id="KW-1185">Reference proteome</keyword>
<dbReference type="Pfam" id="PF11162">
    <property type="entry name" value="DUF2946"/>
    <property type="match status" value="1"/>
</dbReference>
<reference evidence="1 2" key="1">
    <citation type="submission" date="2024-01" db="EMBL/GenBank/DDBJ databases">
        <title>The diversity of rhizobia nodulating Mimosa spp. in eleven states of Brazil covering several biomes is determined by host plant, location, and edaphic factors.</title>
        <authorList>
            <person name="Rouws L."/>
            <person name="Barauna A."/>
            <person name="Beukes C."/>
            <person name="De Faria S.M."/>
            <person name="Gross E."/>
            <person name="Dos Reis Junior F.B."/>
            <person name="Simon M."/>
            <person name="Maluk M."/>
            <person name="Odee D.W."/>
            <person name="Kenicer G."/>
            <person name="Young J.P.W."/>
            <person name="Reis V.M."/>
            <person name="Zilli J."/>
            <person name="James E.K."/>
        </authorList>
    </citation>
    <scope>NUCLEOTIDE SEQUENCE [LARGE SCALE GENOMIC DNA]</scope>
    <source>
        <strain evidence="1 2">JHI1651</strain>
    </source>
</reference>
<evidence type="ECO:0000313" key="1">
    <source>
        <dbReference type="EMBL" id="MEO1753497.1"/>
    </source>
</evidence>
<accession>A0ABV0DRC8</accession>
<organism evidence="1 2">
    <name type="scientific">Paraburkholderia caribensis</name>
    <dbReference type="NCBI Taxonomy" id="75105"/>
    <lineage>
        <taxon>Bacteria</taxon>
        <taxon>Pseudomonadati</taxon>
        <taxon>Pseudomonadota</taxon>
        <taxon>Betaproteobacteria</taxon>
        <taxon>Burkholderiales</taxon>
        <taxon>Burkholderiaceae</taxon>
        <taxon>Paraburkholderia</taxon>
    </lineage>
</organism>